<feature type="compositionally biased region" description="Polar residues" evidence="1">
    <location>
        <begin position="107"/>
        <end position="118"/>
    </location>
</feature>
<evidence type="ECO:0000256" key="1">
    <source>
        <dbReference type="SAM" id="MobiDB-lite"/>
    </source>
</evidence>
<feature type="region of interest" description="Disordered" evidence="1">
    <location>
        <begin position="61"/>
        <end position="132"/>
    </location>
</feature>
<organism evidence="2 3">
    <name type="scientific">Scytalidium lignicola</name>
    <name type="common">Hyphomycete</name>
    <dbReference type="NCBI Taxonomy" id="5539"/>
    <lineage>
        <taxon>Eukaryota</taxon>
        <taxon>Fungi</taxon>
        <taxon>Dikarya</taxon>
        <taxon>Ascomycota</taxon>
        <taxon>Pezizomycotina</taxon>
        <taxon>Leotiomycetes</taxon>
        <taxon>Leotiomycetes incertae sedis</taxon>
        <taxon>Scytalidium</taxon>
    </lineage>
</organism>
<dbReference type="Proteomes" id="UP000258309">
    <property type="component" value="Unassembled WGS sequence"/>
</dbReference>
<proteinExistence type="predicted"/>
<feature type="non-terminal residue" evidence="2">
    <location>
        <position position="1"/>
    </location>
</feature>
<evidence type="ECO:0000313" key="3">
    <source>
        <dbReference type="Proteomes" id="UP000258309"/>
    </source>
</evidence>
<feature type="compositionally biased region" description="Polar residues" evidence="1">
    <location>
        <begin position="69"/>
        <end position="79"/>
    </location>
</feature>
<dbReference type="AlphaFoldDB" id="A0A3E2HG84"/>
<comment type="caution">
    <text evidence="2">The sequence shown here is derived from an EMBL/GenBank/DDBJ whole genome shotgun (WGS) entry which is preliminary data.</text>
</comment>
<sequence length="132" mass="13912">MRDDFYIRVFYALSLLTSIGGFGCGAVGRGACGYQPGAFGCSSAFHSSGCEMLHAGTPERHHYVEDASETNTRGGTNSAGVGGKEGTTAERERGTGSEVSRGKTVAVPSSRNSRSRQPWSPKRRAAYGGRSD</sequence>
<dbReference type="EMBL" id="NCSJ02000060">
    <property type="protein sequence ID" value="RFU32153.1"/>
    <property type="molecule type" value="Genomic_DNA"/>
</dbReference>
<gene>
    <name evidence="2" type="ORF">B7463_g4168</name>
</gene>
<dbReference type="PROSITE" id="PS51257">
    <property type="entry name" value="PROKAR_LIPOPROTEIN"/>
    <property type="match status" value="1"/>
</dbReference>
<accession>A0A3E2HG84</accession>
<evidence type="ECO:0000313" key="2">
    <source>
        <dbReference type="EMBL" id="RFU32153.1"/>
    </source>
</evidence>
<protein>
    <submittedName>
        <fullName evidence="2">Uncharacterized protein</fullName>
    </submittedName>
</protein>
<feature type="non-terminal residue" evidence="2">
    <location>
        <position position="132"/>
    </location>
</feature>
<keyword evidence="3" id="KW-1185">Reference proteome</keyword>
<name>A0A3E2HG84_SCYLI</name>
<reference evidence="2 3" key="1">
    <citation type="submission" date="2018-05" db="EMBL/GenBank/DDBJ databases">
        <title>Draft genome sequence of Scytalidium lignicola DSM 105466, a ubiquitous saprotrophic fungus.</title>
        <authorList>
            <person name="Buettner E."/>
            <person name="Gebauer A.M."/>
            <person name="Hofrichter M."/>
            <person name="Liers C."/>
            <person name="Kellner H."/>
        </authorList>
    </citation>
    <scope>NUCLEOTIDE SEQUENCE [LARGE SCALE GENOMIC DNA]</scope>
    <source>
        <strain evidence="2 3">DSM 105466</strain>
    </source>
</reference>